<keyword evidence="3" id="KW-0597">Phosphoprotein</keyword>
<evidence type="ECO:0000313" key="12">
    <source>
        <dbReference type="Proteomes" id="UP000185511"/>
    </source>
</evidence>
<dbReference type="RefSeq" id="WP_075742122.1">
    <property type="nucleotide sequence ID" value="NZ_CP016076.1"/>
</dbReference>
<dbReference type="InterPro" id="IPR050428">
    <property type="entry name" value="TCS_sensor_his_kinase"/>
</dbReference>
<dbReference type="SUPFAM" id="SSF55874">
    <property type="entry name" value="ATPase domain of HSP90 chaperone/DNA topoisomerase II/histidine kinase"/>
    <property type="match status" value="1"/>
</dbReference>
<evidence type="ECO:0000256" key="7">
    <source>
        <dbReference type="ARBA" id="ARBA00022989"/>
    </source>
</evidence>
<feature type="transmembrane region" description="Helical" evidence="9">
    <location>
        <begin position="21"/>
        <end position="42"/>
    </location>
</feature>
<evidence type="ECO:0000256" key="5">
    <source>
        <dbReference type="ARBA" id="ARBA00022692"/>
    </source>
</evidence>
<evidence type="ECO:0000256" key="4">
    <source>
        <dbReference type="ARBA" id="ARBA00022679"/>
    </source>
</evidence>
<keyword evidence="6 11" id="KW-0418">Kinase</keyword>
<dbReference type="CDD" id="cd00075">
    <property type="entry name" value="HATPase"/>
    <property type="match status" value="1"/>
</dbReference>
<evidence type="ECO:0000256" key="8">
    <source>
        <dbReference type="SAM" id="MobiDB-lite"/>
    </source>
</evidence>
<dbReference type="GO" id="GO:0000160">
    <property type="term" value="P:phosphorelay signal transduction system"/>
    <property type="evidence" value="ECO:0007669"/>
    <property type="project" value="TreeGrafter"/>
</dbReference>
<feature type="compositionally biased region" description="Low complexity" evidence="8">
    <location>
        <begin position="691"/>
        <end position="707"/>
    </location>
</feature>
<evidence type="ECO:0000313" key="11">
    <source>
        <dbReference type="EMBL" id="APU16608.1"/>
    </source>
</evidence>
<dbReference type="GO" id="GO:0004673">
    <property type="term" value="F:protein histidine kinase activity"/>
    <property type="evidence" value="ECO:0007669"/>
    <property type="project" value="UniProtKB-EC"/>
</dbReference>
<sequence length="897" mass="96480">MTRIPTWLGRGRTIRSRVLTIALIPSIALLVLGFSAAGYLLVQGNSERQWSNLVEESIEPELRFITTLEEERRLSLLRLAGDDDFSSLERQRRQVDDVLTERPELEARLIRANPEAIGAASERYNESLEQLPAIRQGVDDGSLPQREAYAFYNQLIGISGLVLDGIAQTARAPEAASAKATAADLFDLLEGMSRSNALGVGGVASGGMSVLDSQEYRRQVDAYHVGIDQVLPTLTPEGRAAHSELLASEPWNRLTSVENAIIDRGAFATDPQDAGLPLNIDAWQESARTVSESLLDIWIGQHRHAQELASASSERTFVNSLIAGVVVLAAAIAAMLVAARMSNRLISRLHRLRDETLKSAEVRLPAVMERVRKGEEISPETDLPPTDPSSDEIGEVAEAFDSAQRAAVAAAVQEAKTRTGMNAVFLNIAHRSQVVVRRQLEVLDEAESRQEDPRHLELLFKLDHLATRARRNAENLVILGGERPGRRWRNPVPLDEIVRSAVSETEGYARVHALRLPDVPMEGSVVADLIHLLAELVDNATSFSPPDSRVEVRGNLVGKGVVVEVEDQGLGIPEEERERLNATLHDPPNFEVMTLSERMRLGLFVVAQLAHRHGVTVTLAESAYGGVHAIVLLPATLMAKRTDEKADQRGELPRRRVLPGGLPRQGLDQRPRYEPGDADTIVSPAAVVPAADAPGEAGTGDATTTREAAGDGEGGRARSASTPATDGTAAAPSAADEGAAVSGRPAESATRNGSASTKESGSPQASTDRPVPATSSAEQGEVSTAAVHWPEEDMSSEKPTPPSHSPTPRREEPGAALPVRKPSTGTPPSATDTRAPLPRRRRQRNLAPQLTGEIRSPGPAGPTDVRPARSPEEARAAMSAFVRGSKEGRDNPTNPDL</sequence>
<protein>
    <recommendedName>
        <fullName evidence="2">histidine kinase</fullName>
        <ecNumber evidence="2">2.7.13.3</ecNumber>
    </recommendedName>
</protein>
<dbReference type="KEGG" id="acad:UA74_22950"/>
<feature type="compositionally biased region" description="Polar residues" evidence="8">
    <location>
        <begin position="823"/>
        <end position="832"/>
    </location>
</feature>
<dbReference type="InterPro" id="IPR013587">
    <property type="entry name" value="Nitrate/nitrite_sensing"/>
</dbReference>
<evidence type="ECO:0000256" key="6">
    <source>
        <dbReference type="ARBA" id="ARBA00022777"/>
    </source>
</evidence>
<feature type="region of interest" description="Disordered" evidence="8">
    <location>
        <begin position="691"/>
        <end position="897"/>
    </location>
</feature>
<keyword evidence="5 9" id="KW-0812">Transmembrane</keyword>
<dbReference type="Pfam" id="PF02518">
    <property type="entry name" value="HATPase_c"/>
    <property type="match status" value="1"/>
</dbReference>
<dbReference type="AlphaFoldDB" id="A0AAC9LES5"/>
<feature type="region of interest" description="Disordered" evidence="8">
    <location>
        <begin position="643"/>
        <end position="679"/>
    </location>
</feature>
<dbReference type="Gene3D" id="3.30.565.10">
    <property type="entry name" value="Histidine kinase-like ATPase, C-terminal domain"/>
    <property type="match status" value="1"/>
</dbReference>
<feature type="domain" description="Histidine kinase" evidence="10">
    <location>
        <begin position="529"/>
        <end position="637"/>
    </location>
</feature>
<dbReference type="EC" id="2.7.13.3" evidence="2"/>
<keyword evidence="9" id="KW-0472">Membrane</keyword>
<dbReference type="InterPro" id="IPR005467">
    <property type="entry name" value="His_kinase_dom"/>
</dbReference>
<dbReference type="PROSITE" id="PS50109">
    <property type="entry name" value="HIS_KIN"/>
    <property type="match status" value="1"/>
</dbReference>
<evidence type="ECO:0000256" key="9">
    <source>
        <dbReference type="SAM" id="Phobius"/>
    </source>
</evidence>
<dbReference type="InterPro" id="IPR003594">
    <property type="entry name" value="HATPase_dom"/>
</dbReference>
<feature type="region of interest" description="Disordered" evidence="8">
    <location>
        <begin position="373"/>
        <end position="392"/>
    </location>
</feature>
<evidence type="ECO:0000259" key="10">
    <source>
        <dbReference type="PROSITE" id="PS50109"/>
    </source>
</evidence>
<dbReference type="GO" id="GO:0005886">
    <property type="term" value="C:plasma membrane"/>
    <property type="evidence" value="ECO:0007669"/>
    <property type="project" value="TreeGrafter"/>
</dbReference>
<dbReference type="InterPro" id="IPR036890">
    <property type="entry name" value="HATPase_C_sf"/>
</dbReference>
<dbReference type="Proteomes" id="UP000185511">
    <property type="component" value="Chromosome"/>
</dbReference>
<name>A0AAC9LES5_9PSEU</name>
<keyword evidence="4" id="KW-0808">Transferase</keyword>
<dbReference type="PANTHER" id="PTHR45436">
    <property type="entry name" value="SENSOR HISTIDINE KINASE YKOH"/>
    <property type="match status" value="1"/>
</dbReference>
<feature type="compositionally biased region" description="Low complexity" evidence="8">
    <location>
        <begin position="717"/>
        <end position="740"/>
    </location>
</feature>
<dbReference type="SMART" id="SM00387">
    <property type="entry name" value="HATPase_c"/>
    <property type="match status" value="1"/>
</dbReference>
<keyword evidence="12" id="KW-1185">Reference proteome</keyword>
<proteinExistence type="predicted"/>
<reference evidence="12" key="1">
    <citation type="submission" date="2016-06" db="EMBL/GenBank/DDBJ databases">
        <title>Complete genome sequence of Actinoalloteichus fjordicus DSM 46855 (=ADI127-17), type strain of the new species Actinoalloteichus fjordicus.</title>
        <authorList>
            <person name="Ruckert C."/>
            <person name="Nouioui I."/>
            <person name="Willmese J."/>
            <person name="van Wezel G."/>
            <person name="Klenk H.-P."/>
            <person name="Kalinowski J."/>
            <person name="Zotchev S.B."/>
        </authorList>
    </citation>
    <scope>NUCLEOTIDE SEQUENCE [LARGE SCALE GENOMIC DNA]</scope>
    <source>
        <strain evidence="12">ADI127-7</strain>
    </source>
</reference>
<evidence type="ECO:0000256" key="3">
    <source>
        <dbReference type="ARBA" id="ARBA00022553"/>
    </source>
</evidence>
<organism evidence="11 12">
    <name type="scientific">Actinoalloteichus fjordicus</name>
    <dbReference type="NCBI Taxonomy" id="1612552"/>
    <lineage>
        <taxon>Bacteria</taxon>
        <taxon>Bacillati</taxon>
        <taxon>Actinomycetota</taxon>
        <taxon>Actinomycetes</taxon>
        <taxon>Pseudonocardiales</taxon>
        <taxon>Pseudonocardiaceae</taxon>
        <taxon>Actinoalloteichus</taxon>
    </lineage>
</organism>
<dbReference type="Pfam" id="PF08376">
    <property type="entry name" value="NIT"/>
    <property type="match status" value="1"/>
</dbReference>
<gene>
    <name evidence="11" type="ORF">UA74_22950</name>
</gene>
<feature type="compositionally biased region" description="Basic and acidic residues" evidence="8">
    <location>
        <begin position="866"/>
        <end position="875"/>
    </location>
</feature>
<evidence type="ECO:0000256" key="2">
    <source>
        <dbReference type="ARBA" id="ARBA00012438"/>
    </source>
</evidence>
<evidence type="ECO:0000256" key="1">
    <source>
        <dbReference type="ARBA" id="ARBA00000085"/>
    </source>
</evidence>
<dbReference type="EMBL" id="CP016076">
    <property type="protein sequence ID" value="APU16608.1"/>
    <property type="molecule type" value="Genomic_DNA"/>
</dbReference>
<keyword evidence="7 9" id="KW-1133">Transmembrane helix</keyword>
<feature type="compositionally biased region" description="Polar residues" evidence="8">
    <location>
        <begin position="749"/>
        <end position="782"/>
    </location>
</feature>
<accession>A0AAC9LES5</accession>
<feature type="transmembrane region" description="Helical" evidence="9">
    <location>
        <begin position="317"/>
        <end position="339"/>
    </location>
</feature>
<feature type="compositionally biased region" description="Basic and acidic residues" evidence="8">
    <location>
        <begin position="643"/>
        <end position="654"/>
    </location>
</feature>
<dbReference type="PANTHER" id="PTHR45436:SF5">
    <property type="entry name" value="SENSOR HISTIDINE KINASE TRCS"/>
    <property type="match status" value="1"/>
</dbReference>
<comment type="catalytic activity">
    <reaction evidence="1">
        <text>ATP + protein L-histidine = ADP + protein N-phospho-L-histidine.</text>
        <dbReference type="EC" id="2.7.13.3"/>
    </reaction>
</comment>